<keyword evidence="5" id="KW-1185">Reference proteome</keyword>
<keyword evidence="3" id="KW-0479">Metal-binding</keyword>
<dbReference type="PROSITE" id="PS00086">
    <property type="entry name" value="CYTOCHROME_P450"/>
    <property type="match status" value="1"/>
</dbReference>
<accession>A0ABP9RB54</accession>
<evidence type="ECO:0000256" key="2">
    <source>
        <dbReference type="ARBA" id="ARBA00010617"/>
    </source>
</evidence>
<dbReference type="Gene3D" id="1.10.630.10">
    <property type="entry name" value="Cytochrome P450"/>
    <property type="match status" value="1"/>
</dbReference>
<keyword evidence="3" id="KW-0560">Oxidoreductase</keyword>
<evidence type="ECO:0000313" key="4">
    <source>
        <dbReference type="EMBL" id="GAA5174388.1"/>
    </source>
</evidence>
<dbReference type="RefSeq" id="WP_185062069.1">
    <property type="nucleotide sequence ID" value="NZ_BAABJP010000062.1"/>
</dbReference>
<dbReference type="InterPro" id="IPR036396">
    <property type="entry name" value="Cyt_P450_sf"/>
</dbReference>
<dbReference type="SUPFAM" id="SSF48264">
    <property type="entry name" value="Cytochrome P450"/>
    <property type="match status" value="1"/>
</dbReference>
<protein>
    <submittedName>
        <fullName evidence="4">Cytochrome P450</fullName>
    </submittedName>
</protein>
<dbReference type="Pfam" id="PF00067">
    <property type="entry name" value="p450"/>
    <property type="match status" value="1"/>
</dbReference>
<keyword evidence="3" id="KW-0408">Iron</keyword>
<dbReference type="EMBL" id="BAABJP010000062">
    <property type="protein sequence ID" value="GAA5174388.1"/>
    <property type="molecule type" value="Genomic_DNA"/>
</dbReference>
<evidence type="ECO:0000313" key="5">
    <source>
        <dbReference type="Proteomes" id="UP001428817"/>
    </source>
</evidence>
<sequence length="445" mass="49327">MTMLMTGKAPTAPGDLPLLGHSLALLRRDRIEYLGGLRSIGDIVRIRIGTRPFFVLNSPDLVRTVMLEESKSFDRGRIFEKARPYVGNGLITAAGTEHKRQRRMVQPVFHRGQVERSVRVMGEVVREHAEAWPAGSAVEMGREMHLLASEIIGRTMFRSPEAREVIQLTRDELPALLRGLGQRTLLPDALARLPNPVIRRFDAACANLREAAARLVATYRSDQEDLGDFVSILMGAHDARTGSTLTDTEIRDQIMTLLISGIETPATVLTWVMYQLAGQPELQGRLRQEVDKVGLPFEPADLPALRLTEAVVQEGLRLHHPLWLLMRRAVSPVTLGGVRIAAGSEVIYSPVALHRDPAVFPDPLRFDPDRWLDATPRMRRSFIPFGLGGRQCIGDGFGMTQMMLTVAGIVAGRHLSLPPGFRPRTVISGIMHLARLPMIVDGRGD</sequence>
<dbReference type="InterPro" id="IPR050121">
    <property type="entry name" value="Cytochrome_P450_monoxygenase"/>
</dbReference>
<dbReference type="InterPro" id="IPR017972">
    <property type="entry name" value="Cyt_P450_CS"/>
</dbReference>
<evidence type="ECO:0000256" key="1">
    <source>
        <dbReference type="ARBA" id="ARBA00001971"/>
    </source>
</evidence>
<dbReference type="PRINTS" id="PR00385">
    <property type="entry name" value="P450"/>
</dbReference>
<name>A0ABP9RB54_9PSEU</name>
<dbReference type="Proteomes" id="UP001428817">
    <property type="component" value="Unassembled WGS sequence"/>
</dbReference>
<comment type="similarity">
    <text evidence="2 3">Belongs to the cytochrome P450 family.</text>
</comment>
<dbReference type="PANTHER" id="PTHR24305">
    <property type="entry name" value="CYTOCHROME P450"/>
    <property type="match status" value="1"/>
</dbReference>
<organism evidence="4 5">
    <name type="scientific">Pseudonocardia eucalypti</name>
    <dbReference type="NCBI Taxonomy" id="648755"/>
    <lineage>
        <taxon>Bacteria</taxon>
        <taxon>Bacillati</taxon>
        <taxon>Actinomycetota</taxon>
        <taxon>Actinomycetes</taxon>
        <taxon>Pseudonocardiales</taxon>
        <taxon>Pseudonocardiaceae</taxon>
        <taxon>Pseudonocardia</taxon>
    </lineage>
</organism>
<comment type="caution">
    <text evidence="4">The sequence shown here is derived from an EMBL/GenBank/DDBJ whole genome shotgun (WGS) entry which is preliminary data.</text>
</comment>
<comment type="cofactor">
    <cofactor evidence="1">
        <name>heme</name>
        <dbReference type="ChEBI" id="CHEBI:30413"/>
    </cofactor>
</comment>
<reference evidence="5" key="1">
    <citation type="journal article" date="2019" name="Int. J. Syst. Evol. Microbiol.">
        <title>The Global Catalogue of Microorganisms (GCM) 10K type strain sequencing project: providing services to taxonomists for standard genome sequencing and annotation.</title>
        <authorList>
            <consortium name="The Broad Institute Genomics Platform"/>
            <consortium name="The Broad Institute Genome Sequencing Center for Infectious Disease"/>
            <person name="Wu L."/>
            <person name="Ma J."/>
        </authorList>
    </citation>
    <scope>NUCLEOTIDE SEQUENCE [LARGE SCALE GENOMIC DNA]</scope>
    <source>
        <strain evidence="5">JCM 18303</strain>
    </source>
</reference>
<dbReference type="PRINTS" id="PR00463">
    <property type="entry name" value="EP450I"/>
</dbReference>
<gene>
    <name evidence="4" type="ORF">GCM10023321_78100</name>
</gene>
<proteinExistence type="inferred from homology"/>
<keyword evidence="3" id="KW-0503">Monooxygenase</keyword>
<keyword evidence="3" id="KW-0349">Heme</keyword>
<dbReference type="InterPro" id="IPR002401">
    <property type="entry name" value="Cyt_P450_E_grp-I"/>
</dbReference>
<dbReference type="PANTHER" id="PTHR24305:SF166">
    <property type="entry name" value="CYTOCHROME P450 12A4, MITOCHONDRIAL-RELATED"/>
    <property type="match status" value="1"/>
</dbReference>
<evidence type="ECO:0000256" key="3">
    <source>
        <dbReference type="RuleBase" id="RU000461"/>
    </source>
</evidence>
<dbReference type="InterPro" id="IPR001128">
    <property type="entry name" value="Cyt_P450"/>
</dbReference>